<keyword evidence="1" id="KW-0472">Membrane</keyword>
<evidence type="ECO:0000313" key="3">
    <source>
        <dbReference type="Proteomes" id="UP001500689"/>
    </source>
</evidence>
<evidence type="ECO:0000313" key="2">
    <source>
        <dbReference type="EMBL" id="GAA3566734.1"/>
    </source>
</evidence>
<proteinExistence type="predicted"/>
<feature type="transmembrane region" description="Helical" evidence="1">
    <location>
        <begin position="83"/>
        <end position="100"/>
    </location>
</feature>
<dbReference type="Proteomes" id="UP001500689">
    <property type="component" value="Unassembled WGS sequence"/>
</dbReference>
<keyword evidence="1" id="KW-0812">Transmembrane</keyword>
<name>A0ABP6XIK9_9PSEU</name>
<protein>
    <recommendedName>
        <fullName evidence="4">Integral membrane protein</fullName>
    </recommendedName>
</protein>
<comment type="caution">
    <text evidence="2">The sequence shown here is derived from an EMBL/GenBank/DDBJ whole genome shotgun (WGS) entry which is preliminary data.</text>
</comment>
<feature type="transmembrane region" description="Helical" evidence="1">
    <location>
        <begin position="59"/>
        <end position="77"/>
    </location>
</feature>
<organism evidence="2 3">
    <name type="scientific">Amycolatopsis ultiminotia</name>
    <dbReference type="NCBI Taxonomy" id="543629"/>
    <lineage>
        <taxon>Bacteria</taxon>
        <taxon>Bacillati</taxon>
        <taxon>Actinomycetota</taxon>
        <taxon>Actinomycetes</taxon>
        <taxon>Pseudonocardiales</taxon>
        <taxon>Pseudonocardiaceae</taxon>
        <taxon>Amycolatopsis</taxon>
    </lineage>
</organism>
<evidence type="ECO:0000256" key="1">
    <source>
        <dbReference type="SAM" id="Phobius"/>
    </source>
</evidence>
<evidence type="ECO:0008006" key="4">
    <source>
        <dbReference type="Google" id="ProtNLM"/>
    </source>
</evidence>
<sequence length="110" mass="11613">MFGQAVASLGIWIVQLLTIGVRLDHGQDVPVPVWLVIVLNPVIVVLVALAAAALPRRPWARGLALFVEVVAALGSLVSVLTGYYQAVIAILLAIGVLWLVSTSTPRPARA</sequence>
<dbReference type="EMBL" id="BAAAZN010000014">
    <property type="protein sequence ID" value="GAA3566734.1"/>
    <property type="molecule type" value="Genomic_DNA"/>
</dbReference>
<keyword evidence="1" id="KW-1133">Transmembrane helix</keyword>
<gene>
    <name evidence="2" type="ORF">GCM10022222_58280</name>
</gene>
<feature type="transmembrane region" description="Helical" evidence="1">
    <location>
        <begin position="32"/>
        <end position="52"/>
    </location>
</feature>
<accession>A0ABP6XIK9</accession>
<keyword evidence="3" id="KW-1185">Reference proteome</keyword>
<reference evidence="3" key="1">
    <citation type="journal article" date="2019" name="Int. J. Syst. Evol. Microbiol.">
        <title>The Global Catalogue of Microorganisms (GCM) 10K type strain sequencing project: providing services to taxonomists for standard genome sequencing and annotation.</title>
        <authorList>
            <consortium name="The Broad Institute Genomics Platform"/>
            <consortium name="The Broad Institute Genome Sequencing Center for Infectious Disease"/>
            <person name="Wu L."/>
            <person name="Ma J."/>
        </authorList>
    </citation>
    <scope>NUCLEOTIDE SEQUENCE [LARGE SCALE GENOMIC DNA]</scope>
    <source>
        <strain evidence="3">JCM 16898</strain>
    </source>
</reference>